<dbReference type="AlphaFoldDB" id="Q39UI2"/>
<dbReference type="InterPro" id="IPR043129">
    <property type="entry name" value="ATPase_NBD"/>
</dbReference>
<evidence type="ECO:0000313" key="1">
    <source>
        <dbReference type="EMBL" id="ABB32092.1"/>
    </source>
</evidence>
<dbReference type="STRING" id="269799.Gmet_1863"/>
<dbReference type="EMBL" id="CP000148">
    <property type="protein sequence ID" value="ABB32092.1"/>
    <property type="molecule type" value="Genomic_DNA"/>
</dbReference>
<dbReference type="Pfam" id="PF11104">
    <property type="entry name" value="PilM_2"/>
    <property type="match status" value="1"/>
</dbReference>
<dbReference type="PANTHER" id="PTHR32432:SF3">
    <property type="entry name" value="ETHANOLAMINE UTILIZATION PROTEIN EUTJ"/>
    <property type="match status" value="1"/>
</dbReference>
<dbReference type="KEGG" id="gme:Gmet_1863"/>
<dbReference type="SUPFAM" id="SSF53067">
    <property type="entry name" value="Actin-like ATPase domain"/>
    <property type="match status" value="1"/>
</dbReference>
<dbReference type="Gene3D" id="3.30.1490.300">
    <property type="match status" value="1"/>
</dbReference>
<dbReference type="Proteomes" id="UP000007073">
    <property type="component" value="Chromosome"/>
</dbReference>
<dbReference type="PANTHER" id="PTHR32432">
    <property type="entry name" value="CELL DIVISION PROTEIN FTSA-RELATED"/>
    <property type="match status" value="1"/>
</dbReference>
<dbReference type="InterPro" id="IPR005883">
    <property type="entry name" value="PilM"/>
</dbReference>
<reference evidence="1 2" key="1">
    <citation type="submission" date="2005-10" db="EMBL/GenBank/DDBJ databases">
        <title>Complete sequence of Geobacter metallireducens GS-15.</title>
        <authorList>
            <consortium name="US DOE Joint Genome Institute"/>
            <person name="Copeland A."/>
            <person name="Lucas S."/>
            <person name="Lapidus A."/>
            <person name="Barry K."/>
            <person name="Detter J.C."/>
            <person name="Glavina T."/>
            <person name="Hammon N."/>
            <person name="Israni S."/>
            <person name="Pitluck S."/>
            <person name="Di Bartolo G."/>
            <person name="Chain P."/>
            <person name="Schmutz J."/>
            <person name="Larimer F."/>
            <person name="Land M."/>
            <person name="Kyrpides N."/>
            <person name="Ivanova N."/>
            <person name="Richardson P."/>
        </authorList>
    </citation>
    <scope>NUCLEOTIDE SEQUENCE [LARGE SCALE GENOMIC DNA]</scope>
    <source>
        <strain evidence="2">ATCC 53774 / DSM 7210 / GS-15</strain>
    </source>
</reference>
<evidence type="ECO:0000313" key="2">
    <source>
        <dbReference type="Proteomes" id="UP000007073"/>
    </source>
</evidence>
<reference evidence="1 2" key="2">
    <citation type="journal article" date="2009" name="BMC Microbiol.">
        <title>The genome sequence of Geobacter metallireducens: features of metabolism, physiology and regulation common and dissimilar to Geobacter sulfurreducens.</title>
        <authorList>
            <person name="Aklujkar M."/>
            <person name="Krushkal J."/>
            <person name="DiBartolo G."/>
            <person name="Lapidus A."/>
            <person name="Land M.L."/>
            <person name="Lovley D.R."/>
        </authorList>
    </citation>
    <scope>NUCLEOTIDE SEQUENCE [LARGE SCALE GENOMIC DNA]</scope>
    <source>
        <strain evidence="2">ATCC 53774 / DSM 7210 / GS-15</strain>
    </source>
</reference>
<name>Q39UI2_GEOMG</name>
<sequence length="309" mass="34364">MFFSRNAVGMEITQHGVRMAAVGGSKNRPKLLACETAQFPAGTVRLVHREPNVVEPALFVKEVKEAYLKLLHRTGLVSVSLPDACGRVVILDLETRFKNRDEGYDIIRWKLKKSLPFDVNEMHLDYQLLREKENGEISVLVAIIARQVVSQYEELLAEAGIQPAHIDFTSFNLYRLFSPRIAMSESSLFVACHDNVLSILIFHQDVLEFYRAKELPGSDLDMNRVFMETNNSLLFYRDKNPGREFREAFCLAPAGDGELFRTVITEACGLEPFMLLPDTFVGNPASSVGGGGVPLASLAAALGAATRNL</sequence>
<dbReference type="Gene3D" id="3.30.420.40">
    <property type="match status" value="2"/>
</dbReference>
<dbReference type="HOGENOM" id="CLU_905400_0_0_7"/>
<gene>
    <name evidence="1" type="primary">pulM</name>
    <name evidence="1" type="ordered locus">Gmet_1863</name>
</gene>
<dbReference type="eggNOG" id="COG4972">
    <property type="taxonomic scope" value="Bacteria"/>
</dbReference>
<accession>Q39UI2</accession>
<dbReference type="InterPro" id="IPR050696">
    <property type="entry name" value="FtsA/MreB"/>
</dbReference>
<proteinExistence type="predicted"/>
<keyword evidence="2" id="KW-1185">Reference proteome</keyword>
<organism evidence="1 2">
    <name type="scientific">Geobacter metallireducens (strain ATCC 53774 / DSM 7210 / GS-15)</name>
    <dbReference type="NCBI Taxonomy" id="269799"/>
    <lineage>
        <taxon>Bacteria</taxon>
        <taxon>Pseudomonadati</taxon>
        <taxon>Thermodesulfobacteriota</taxon>
        <taxon>Desulfuromonadia</taxon>
        <taxon>Geobacterales</taxon>
        <taxon>Geobacteraceae</taxon>
        <taxon>Geobacter</taxon>
    </lineage>
</organism>
<protein>
    <submittedName>
        <fullName evidence="1">Type II secretion system ATPase PulM, putative</fullName>
    </submittedName>
</protein>